<feature type="region of interest" description="Disordered" evidence="1">
    <location>
        <begin position="1"/>
        <end position="58"/>
    </location>
</feature>
<organism evidence="2 3">
    <name type="scientific">Morus notabilis</name>
    <dbReference type="NCBI Taxonomy" id="981085"/>
    <lineage>
        <taxon>Eukaryota</taxon>
        <taxon>Viridiplantae</taxon>
        <taxon>Streptophyta</taxon>
        <taxon>Embryophyta</taxon>
        <taxon>Tracheophyta</taxon>
        <taxon>Spermatophyta</taxon>
        <taxon>Magnoliopsida</taxon>
        <taxon>eudicotyledons</taxon>
        <taxon>Gunneridae</taxon>
        <taxon>Pentapetalae</taxon>
        <taxon>rosids</taxon>
        <taxon>fabids</taxon>
        <taxon>Rosales</taxon>
        <taxon>Moraceae</taxon>
        <taxon>Moreae</taxon>
        <taxon>Morus</taxon>
    </lineage>
</organism>
<dbReference type="Proteomes" id="UP000030645">
    <property type="component" value="Unassembled WGS sequence"/>
</dbReference>
<accession>W9S7S8</accession>
<name>W9S7S8_9ROSA</name>
<keyword evidence="3" id="KW-1185">Reference proteome</keyword>
<evidence type="ECO:0000313" key="2">
    <source>
        <dbReference type="EMBL" id="EXC30786.1"/>
    </source>
</evidence>
<feature type="compositionally biased region" description="Basic and acidic residues" evidence="1">
    <location>
        <begin position="1"/>
        <end position="56"/>
    </location>
</feature>
<protein>
    <submittedName>
        <fullName evidence="2">Uncharacterized protein</fullName>
    </submittedName>
</protein>
<dbReference type="EMBL" id="KE346217">
    <property type="protein sequence ID" value="EXC30786.1"/>
    <property type="molecule type" value="Genomic_DNA"/>
</dbReference>
<dbReference type="AlphaFoldDB" id="W9S7S8"/>
<gene>
    <name evidence="2" type="ORF">L484_027963</name>
</gene>
<reference evidence="3" key="1">
    <citation type="submission" date="2013-01" db="EMBL/GenBank/DDBJ databases">
        <title>Draft Genome Sequence of a Mulberry Tree, Morus notabilis C.K. Schneid.</title>
        <authorList>
            <person name="He N."/>
            <person name="Zhao S."/>
        </authorList>
    </citation>
    <scope>NUCLEOTIDE SEQUENCE</scope>
</reference>
<sequence>MSREEEKEKKAKENEEKKEKGKKKKEEEKEQQKEDRHKEKGQENKDGALRKTEIPTKSKRIRHMDVAFYYLRKKHKCYPKDINLRFTTTVAWA</sequence>
<proteinExistence type="predicted"/>
<evidence type="ECO:0000313" key="3">
    <source>
        <dbReference type="Proteomes" id="UP000030645"/>
    </source>
</evidence>
<evidence type="ECO:0000256" key="1">
    <source>
        <dbReference type="SAM" id="MobiDB-lite"/>
    </source>
</evidence>